<reference evidence="1" key="1">
    <citation type="submission" date="2017-07" db="EMBL/GenBank/DDBJ databases">
        <title>Taro Niue Genome Assembly and Annotation.</title>
        <authorList>
            <person name="Atibalentja N."/>
            <person name="Keating K."/>
            <person name="Fields C.J."/>
        </authorList>
    </citation>
    <scope>NUCLEOTIDE SEQUENCE</scope>
    <source>
        <strain evidence="1">Niue_2</strain>
        <tissue evidence="1">Leaf</tissue>
    </source>
</reference>
<name>A0A843VQZ8_COLES</name>
<dbReference type="EMBL" id="NMUH01001588">
    <property type="protein sequence ID" value="MQL93679.1"/>
    <property type="molecule type" value="Genomic_DNA"/>
</dbReference>
<protein>
    <submittedName>
        <fullName evidence="1">Uncharacterized protein</fullName>
    </submittedName>
</protein>
<evidence type="ECO:0000313" key="2">
    <source>
        <dbReference type="Proteomes" id="UP000652761"/>
    </source>
</evidence>
<evidence type="ECO:0000313" key="1">
    <source>
        <dbReference type="EMBL" id="MQL93679.1"/>
    </source>
</evidence>
<accession>A0A843VQZ8</accession>
<comment type="caution">
    <text evidence="1">The sequence shown here is derived from an EMBL/GenBank/DDBJ whole genome shotgun (WGS) entry which is preliminary data.</text>
</comment>
<dbReference type="AlphaFoldDB" id="A0A843VQZ8"/>
<organism evidence="1 2">
    <name type="scientific">Colocasia esculenta</name>
    <name type="common">Wild taro</name>
    <name type="synonym">Arum esculentum</name>
    <dbReference type="NCBI Taxonomy" id="4460"/>
    <lineage>
        <taxon>Eukaryota</taxon>
        <taxon>Viridiplantae</taxon>
        <taxon>Streptophyta</taxon>
        <taxon>Embryophyta</taxon>
        <taxon>Tracheophyta</taxon>
        <taxon>Spermatophyta</taxon>
        <taxon>Magnoliopsida</taxon>
        <taxon>Liliopsida</taxon>
        <taxon>Araceae</taxon>
        <taxon>Aroideae</taxon>
        <taxon>Colocasieae</taxon>
        <taxon>Colocasia</taxon>
    </lineage>
</organism>
<proteinExistence type="predicted"/>
<sequence>MELAIGDGLLPLALGYETAPQIIQHTGQRTSEFHLKDLGECGMIWSEIGCITSKLKTDFGFVEKLLEFLNQQQENNLDMERSE</sequence>
<gene>
    <name evidence="1" type="ORF">Taro_026328</name>
</gene>
<keyword evidence="2" id="KW-1185">Reference proteome</keyword>
<dbReference type="Proteomes" id="UP000652761">
    <property type="component" value="Unassembled WGS sequence"/>
</dbReference>